<organism evidence="2 3">
    <name type="scientific">Microbulbifer celer</name>
    <dbReference type="NCBI Taxonomy" id="435905"/>
    <lineage>
        <taxon>Bacteria</taxon>
        <taxon>Pseudomonadati</taxon>
        <taxon>Pseudomonadota</taxon>
        <taxon>Gammaproteobacteria</taxon>
        <taxon>Cellvibrionales</taxon>
        <taxon>Microbulbiferaceae</taxon>
        <taxon>Microbulbifer</taxon>
    </lineage>
</organism>
<evidence type="ECO:0000313" key="2">
    <source>
        <dbReference type="EMBL" id="MFD1217697.1"/>
    </source>
</evidence>
<keyword evidence="1" id="KW-1133">Transmembrane helix</keyword>
<keyword evidence="1" id="KW-0472">Membrane</keyword>
<evidence type="ECO:0000313" key="3">
    <source>
        <dbReference type="Proteomes" id="UP001597264"/>
    </source>
</evidence>
<feature type="transmembrane region" description="Helical" evidence="1">
    <location>
        <begin position="78"/>
        <end position="101"/>
    </location>
</feature>
<keyword evidence="3" id="KW-1185">Reference proteome</keyword>
<feature type="transmembrane region" description="Helical" evidence="1">
    <location>
        <begin position="12"/>
        <end position="34"/>
    </location>
</feature>
<dbReference type="EMBL" id="JBHTLR010000019">
    <property type="protein sequence ID" value="MFD1217697.1"/>
    <property type="molecule type" value="Genomic_DNA"/>
</dbReference>
<dbReference type="Proteomes" id="UP001597264">
    <property type="component" value="Unassembled WGS sequence"/>
</dbReference>
<dbReference type="RefSeq" id="WP_230438818.1">
    <property type="nucleotide sequence ID" value="NZ_CP087715.1"/>
</dbReference>
<feature type="transmembrane region" description="Helical" evidence="1">
    <location>
        <begin position="46"/>
        <end position="66"/>
    </location>
</feature>
<sequence length="134" mass="14955">MAKEGENVMGLNLPYLIRIVSGLILLGAGVLASFTPLYLETPNSRGLVISGLLLAALGVVLLVYFFYRRSDEFHQSLYRQACAIALPLLFSLFTIIGILQVNQLLPLFNGFWMMLITLVAWSLSLSFRDHGYRS</sequence>
<keyword evidence="1" id="KW-0812">Transmembrane</keyword>
<accession>A0ABW3UBW1</accession>
<proteinExistence type="predicted"/>
<name>A0ABW3UBW1_9GAMM</name>
<protein>
    <submittedName>
        <fullName evidence="2">Uncharacterized protein</fullName>
    </submittedName>
</protein>
<evidence type="ECO:0000256" key="1">
    <source>
        <dbReference type="SAM" id="Phobius"/>
    </source>
</evidence>
<reference evidence="3" key="1">
    <citation type="journal article" date="2019" name="Int. J. Syst. Evol. Microbiol.">
        <title>The Global Catalogue of Microorganisms (GCM) 10K type strain sequencing project: providing services to taxonomists for standard genome sequencing and annotation.</title>
        <authorList>
            <consortium name="The Broad Institute Genomics Platform"/>
            <consortium name="The Broad Institute Genome Sequencing Center for Infectious Disease"/>
            <person name="Wu L."/>
            <person name="Ma J."/>
        </authorList>
    </citation>
    <scope>NUCLEOTIDE SEQUENCE [LARGE SCALE GENOMIC DNA]</scope>
    <source>
        <strain evidence="3">CCUG 54356</strain>
    </source>
</reference>
<gene>
    <name evidence="2" type="ORF">ACFQ2X_13885</name>
</gene>
<feature type="transmembrane region" description="Helical" evidence="1">
    <location>
        <begin position="107"/>
        <end position="127"/>
    </location>
</feature>
<comment type="caution">
    <text evidence="2">The sequence shown here is derived from an EMBL/GenBank/DDBJ whole genome shotgun (WGS) entry which is preliminary data.</text>
</comment>